<geneLocation type="plasmid" evidence="3 4">
    <name>pRh5Ap-243</name>
</geneLocation>
<keyword evidence="3" id="KW-0614">Plasmid</keyword>
<keyword evidence="4" id="KW-1185">Reference proteome</keyword>
<dbReference type="PANTHER" id="PTHR10566">
    <property type="entry name" value="CHAPERONE-ACTIVITY OF BC1 COMPLEX CABC1 -RELATED"/>
    <property type="match status" value="1"/>
</dbReference>
<keyword evidence="3" id="KW-0808">Transferase</keyword>
<feature type="transmembrane region" description="Helical" evidence="2">
    <location>
        <begin position="523"/>
        <end position="545"/>
    </location>
</feature>
<name>A0A495NJG4_9NOCA</name>
<keyword evidence="2" id="KW-0812">Transmembrane</keyword>
<gene>
    <name evidence="3" type="ORF">INP59_25980</name>
</gene>
<dbReference type="GeneID" id="86868640"/>
<dbReference type="InterPro" id="IPR004147">
    <property type="entry name" value="ABC1_dom"/>
</dbReference>
<dbReference type="GO" id="GO:0005524">
    <property type="term" value="F:ATP binding"/>
    <property type="evidence" value="ECO:0007669"/>
    <property type="project" value="InterPro"/>
</dbReference>
<dbReference type="InterPro" id="IPR000719">
    <property type="entry name" value="Prot_kinase_dom"/>
</dbReference>
<comment type="similarity">
    <text evidence="1">Belongs to the protein kinase superfamily. ADCK protein kinase family.</text>
</comment>
<dbReference type="EMBL" id="CP063452">
    <property type="protein sequence ID" value="QOW01794.1"/>
    <property type="molecule type" value="Genomic_DNA"/>
</dbReference>
<dbReference type="PANTHER" id="PTHR10566:SF113">
    <property type="entry name" value="PROTEIN ACTIVITY OF BC1 COMPLEX KINASE 7, CHLOROPLASTIC"/>
    <property type="match status" value="1"/>
</dbReference>
<dbReference type="CDD" id="cd05121">
    <property type="entry name" value="ABC1_ADCK3-like"/>
    <property type="match status" value="1"/>
</dbReference>
<evidence type="ECO:0000256" key="2">
    <source>
        <dbReference type="SAM" id="Phobius"/>
    </source>
</evidence>
<accession>A0A495NJG4</accession>
<keyword evidence="2" id="KW-0472">Membrane</keyword>
<reference evidence="3 4" key="1">
    <citation type="submission" date="2020-10" db="EMBL/GenBank/DDBJ databases">
        <title>Whole genome sequence of oil-degrading bacteria Rhodococcus pyridinivorans strain 5Ap.</title>
        <authorList>
            <person name="Akhremchuk A.E."/>
            <person name="Valentovich L.N."/>
            <person name="Charniauskaya M.I."/>
            <person name="Bukliarevich H.A."/>
            <person name="Titok M.A."/>
        </authorList>
    </citation>
    <scope>NUCLEOTIDE SEQUENCE [LARGE SCALE GENOMIC DNA]</scope>
    <source>
        <strain evidence="3 4">5Ap</strain>
        <plasmid evidence="3 4">pRh5Ap-243</plasmid>
    </source>
</reference>
<evidence type="ECO:0000256" key="1">
    <source>
        <dbReference type="ARBA" id="ARBA00009670"/>
    </source>
</evidence>
<dbReference type="Pfam" id="PF03109">
    <property type="entry name" value="ABC1"/>
    <property type="match status" value="1"/>
</dbReference>
<dbReference type="GO" id="GO:0004672">
    <property type="term" value="F:protein kinase activity"/>
    <property type="evidence" value="ECO:0007669"/>
    <property type="project" value="InterPro"/>
</dbReference>
<keyword evidence="3" id="KW-0418">Kinase</keyword>
<dbReference type="InterPro" id="IPR011009">
    <property type="entry name" value="Kinase-like_dom_sf"/>
</dbReference>
<dbReference type="Proteomes" id="UP000593818">
    <property type="component" value="Plasmid pRh5Ap-243"/>
</dbReference>
<dbReference type="AlphaFoldDB" id="A0A495NJG4"/>
<protein>
    <submittedName>
        <fullName evidence="3">AarF/ABC1/UbiB kinase family protein</fullName>
    </submittedName>
</protein>
<proteinExistence type="inferred from homology"/>
<dbReference type="PROSITE" id="PS50011">
    <property type="entry name" value="PROTEIN_KINASE_DOM"/>
    <property type="match status" value="1"/>
</dbReference>
<keyword evidence="2" id="KW-1133">Transmembrane helix</keyword>
<sequence>MPPPLSERYRQVAETLGRHGLGFLIGAAGLQRWVPFHRGLLGHDRREQPYSSPEHLRLALEQLGPTFIKLGQILSTRQDLLPESYRVELATLQDAAPTVPASTIVELVEHELGDSVSRIFSSFDVHPLASASLGQAHAATLRDGTAVVVKVRRPDVVEQVEQDLEILRNLAARASHRWEAAADYDLPGVAEEFGRTLRAELDYLEEGRNAERFATNFAGDDGIHIPRVYWDTTSSRVLTLERIRGIKISDVPALDAAGVDRSALAARSAGIAAKMIFEDGFFHADPHPGNLFVEPGGRIGLIDFGMVGHLDPPLRAHLGNLLVALARRNPRRVATALAEMTPARGAVDVAALSVDLAPVLDRYADRTLGELPVGALIRDIVTVLRRHHVQLPRQLALLLKMLVMTEGLGVQVDPDFQLTQVIAPYAQRLVEDRYSPTVLARRLTAASAVVLDLMAELPVQLQRVQDMLEAGGPEVHLRTAELDALVGRLETTTHRLAVAILVAAALRGLGDAAAATGADRHGLWHRLLLGVGLGTAGSLGLSLVWTTRPPRRR</sequence>
<dbReference type="InterPro" id="IPR050154">
    <property type="entry name" value="UbiB_kinase"/>
</dbReference>
<evidence type="ECO:0000313" key="3">
    <source>
        <dbReference type="EMBL" id="QOW01794.1"/>
    </source>
</evidence>
<dbReference type="RefSeq" id="WP_006554266.1">
    <property type="nucleotide sequence ID" value="NZ_CP022208.1"/>
</dbReference>
<organism evidence="3 4">
    <name type="scientific">Rhodococcus pyridinivorans</name>
    <dbReference type="NCBI Taxonomy" id="103816"/>
    <lineage>
        <taxon>Bacteria</taxon>
        <taxon>Bacillati</taxon>
        <taxon>Actinomycetota</taxon>
        <taxon>Actinomycetes</taxon>
        <taxon>Mycobacteriales</taxon>
        <taxon>Nocardiaceae</taxon>
        <taxon>Rhodococcus</taxon>
    </lineage>
</organism>
<evidence type="ECO:0000313" key="4">
    <source>
        <dbReference type="Proteomes" id="UP000593818"/>
    </source>
</evidence>
<dbReference type="SUPFAM" id="SSF56112">
    <property type="entry name" value="Protein kinase-like (PK-like)"/>
    <property type="match status" value="1"/>
</dbReference>